<evidence type="ECO:0000313" key="1">
    <source>
        <dbReference type="EMBL" id="AAC12935.1"/>
    </source>
</evidence>
<name>O68835_FRATU</name>
<keyword evidence="1" id="KW-0614">Plasmid</keyword>
<accession>O68835</accession>
<sequence length="140" mass="16700">MNIEIFKFSKKHKKINKKLIDLTKVKQVVTTGYSFIVVYQRGRKIELSYESSYWHAKKDLDNSNSDVGITYSYIKKDKRGPCHKDNYLRDSKGRLLKDWGKIEELHEKYPKIGKIWYISREETDKLLKDFTYKNGNLIMV</sequence>
<reference evidence="1" key="1">
    <citation type="journal article" date="2001" name="Plasmid">
        <title>Nucleotide sequence, structural organization, and functional characterization of the small recombinant plasmid pOM1 that is specific for Francisella tularensis.</title>
        <authorList>
            <person name="Pomerantsev A.P."/>
            <person name="Obuchi M."/>
            <person name="Ohara Y."/>
        </authorList>
    </citation>
    <scope>NUCLEOTIDE SEQUENCE</scope>
    <source>
        <strain evidence="1">LVS</strain>
        <plasmid evidence="1">pOM1</plasmid>
    </source>
</reference>
<organism evidence="1">
    <name type="scientific">Francisella tularensis</name>
    <dbReference type="NCBI Taxonomy" id="263"/>
    <lineage>
        <taxon>Bacteria</taxon>
        <taxon>Pseudomonadati</taxon>
        <taxon>Pseudomonadota</taxon>
        <taxon>Gammaproteobacteria</taxon>
        <taxon>Thiotrichales</taxon>
        <taxon>Francisellaceae</taxon>
        <taxon>Francisella</taxon>
    </lineage>
</organism>
<dbReference type="EMBL" id="AF055345">
    <property type="protein sequence ID" value="AAC12935.1"/>
    <property type="molecule type" value="Genomic_DNA"/>
</dbReference>
<dbReference type="RefSeq" id="WP_010891134.1">
    <property type="nucleotide sequence ID" value="NC_002109.1"/>
</dbReference>
<dbReference type="AlphaFoldDB" id="O68835"/>
<geneLocation type="plasmid" evidence="1">
    <name>pOM1</name>
</geneLocation>
<protein>
    <submittedName>
        <fullName evidence="1">Uncharacterized protein</fullName>
    </submittedName>
</protein>
<proteinExistence type="predicted"/>